<dbReference type="HAMAP" id="MF_00065">
    <property type="entry name" value="Adenylyl_sulf_kinase"/>
    <property type="match status" value="1"/>
</dbReference>
<comment type="catalytic activity">
    <reaction evidence="1 8">
        <text>adenosine 5'-phosphosulfate + ATP = 3'-phosphoadenylyl sulfate + ADP + H(+)</text>
        <dbReference type="Rhea" id="RHEA:24152"/>
        <dbReference type="ChEBI" id="CHEBI:15378"/>
        <dbReference type="ChEBI" id="CHEBI:30616"/>
        <dbReference type="ChEBI" id="CHEBI:58243"/>
        <dbReference type="ChEBI" id="CHEBI:58339"/>
        <dbReference type="ChEBI" id="CHEBI:456216"/>
        <dbReference type="EC" id="2.7.1.25"/>
    </reaction>
</comment>
<evidence type="ECO:0000313" key="12">
    <source>
        <dbReference type="Proteomes" id="UP000014184"/>
    </source>
</evidence>
<evidence type="ECO:0000256" key="8">
    <source>
        <dbReference type="HAMAP-Rule" id="MF_00065"/>
    </source>
</evidence>
<evidence type="ECO:0000256" key="2">
    <source>
        <dbReference type="ARBA" id="ARBA00002632"/>
    </source>
</evidence>
<organism evidence="11 12">
    <name type="scientific">Thermobifida fusca TM51</name>
    <dbReference type="NCBI Taxonomy" id="1169414"/>
    <lineage>
        <taxon>Bacteria</taxon>
        <taxon>Bacillati</taxon>
        <taxon>Actinomycetota</taxon>
        <taxon>Actinomycetes</taxon>
        <taxon>Streptosporangiales</taxon>
        <taxon>Nocardiopsidaceae</taxon>
        <taxon>Thermobifida</taxon>
    </lineage>
</organism>
<dbReference type="GO" id="GO:0019379">
    <property type="term" value="P:sulfate assimilation, phosphoadenylyl sulfate reduction by phosphoadenylyl-sulfate reductase (thioredoxin)"/>
    <property type="evidence" value="ECO:0007669"/>
    <property type="project" value="TreeGrafter"/>
</dbReference>
<evidence type="ECO:0000256" key="1">
    <source>
        <dbReference type="ARBA" id="ARBA00001823"/>
    </source>
</evidence>
<dbReference type="CDD" id="cd02027">
    <property type="entry name" value="APSK"/>
    <property type="match status" value="1"/>
</dbReference>
<keyword evidence="5 8" id="KW-0808">Transferase</keyword>
<evidence type="ECO:0000256" key="4">
    <source>
        <dbReference type="ARBA" id="ARBA00012121"/>
    </source>
</evidence>
<dbReference type="InterPro" id="IPR002891">
    <property type="entry name" value="APS"/>
</dbReference>
<reference evidence="11 12" key="1">
    <citation type="journal article" date="2013" name="Genome Announc.">
        <title>Draft Genome Sequence of the Lignocellulose Decomposer Thermobifida fusca Strain TM51.</title>
        <authorList>
            <person name="Toth A."/>
            <person name="Barna T."/>
            <person name="Nagy I."/>
            <person name="Horvath B."/>
            <person name="Nagy I."/>
            <person name="Tancsics A."/>
            <person name="Kriszt B."/>
            <person name="Baka E."/>
            <person name="Fekete C."/>
            <person name="Kukolya J."/>
        </authorList>
    </citation>
    <scope>NUCLEOTIDE SEQUENCE [LARGE SCALE GENOMIC DNA]</scope>
    <source>
        <strain evidence="11 12">TM51</strain>
    </source>
</reference>
<dbReference type="SUPFAM" id="SSF88697">
    <property type="entry name" value="PUA domain-like"/>
    <property type="match status" value="1"/>
</dbReference>
<dbReference type="GO" id="GO:0004781">
    <property type="term" value="F:sulfate adenylyltransferase (ATP) activity"/>
    <property type="evidence" value="ECO:0007669"/>
    <property type="project" value="TreeGrafter"/>
</dbReference>
<comment type="caution">
    <text evidence="11">The sequence shown here is derived from an EMBL/GenBank/DDBJ whole genome shotgun (WGS) entry which is preliminary data.</text>
</comment>
<dbReference type="Gene3D" id="3.40.50.300">
    <property type="entry name" value="P-loop containing nucleotide triphosphate hydrolases"/>
    <property type="match status" value="1"/>
</dbReference>
<dbReference type="GO" id="GO:0004020">
    <property type="term" value="F:adenylylsulfate kinase activity"/>
    <property type="evidence" value="ECO:0007669"/>
    <property type="project" value="UniProtKB-UniRule"/>
</dbReference>
<evidence type="ECO:0000256" key="5">
    <source>
        <dbReference type="ARBA" id="ARBA00022679"/>
    </source>
</evidence>
<comment type="similarity">
    <text evidence="8">Belongs to the APS kinase family.</text>
</comment>
<dbReference type="Gene3D" id="3.10.400.10">
    <property type="entry name" value="Sulfate adenylyltransferase"/>
    <property type="match status" value="1"/>
</dbReference>
<dbReference type="PANTHER" id="PTHR42700">
    <property type="entry name" value="SULFATE ADENYLYLTRANSFERASE"/>
    <property type="match status" value="1"/>
</dbReference>
<dbReference type="GO" id="GO:0070814">
    <property type="term" value="P:hydrogen sulfide biosynthetic process"/>
    <property type="evidence" value="ECO:0007669"/>
    <property type="project" value="UniProtKB-UniRule"/>
</dbReference>
<dbReference type="NCBIfam" id="TIGR00455">
    <property type="entry name" value="apsK"/>
    <property type="match status" value="1"/>
</dbReference>
<evidence type="ECO:0000256" key="6">
    <source>
        <dbReference type="ARBA" id="ARBA00022741"/>
    </source>
</evidence>
<protein>
    <recommendedName>
        <fullName evidence="4 8">Adenylyl-sulfate kinase</fullName>
        <ecNumber evidence="4 8">2.7.1.25</ecNumber>
    </recommendedName>
    <alternativeName>
        <fullName evidence="8">APS kinase</fullName>
    </alternativeName>
    <alternativeName>
        <fullName evidence="8">ATP adenosine-5'-phosphosulfate 3'-phosphotransferase</fullName>
    </alternativeName>
    <alternativeName>
        <fullName evidence="8">Adenosine-5'-phosphosulfate kinase</fullName>
    </alternativeName>
</protein>
<dbReference type="Pfam" id="PF01583">
    <property type="entry name" value="APS_kinase"/>
    <property type="match status" value="1"/>
</dbReference>
<evidence type="ECO:0000256" key="7">
    <source>
        <dbReference type="ARBA" id="ARBA00022840"/>
    </source>
</evidence>
<sequence length="493" mass="52133">MTQPTGGRAVFTPGPQGLAHLELLLSGVCPLPGFMAQAEAAELDRPGPPPAGAAWPVPVTLTVPETLADVRELVLADPEGAPLAELTVTESFRDGTVRLAGPIRPAAPPAYGSHRSLRATAADVRSARDERRPLLAVVTDRPLHHRALAQIRAALTTLGDADLLVLVDTPLDGEGAATVVLAARPCLPEHTRFAVLTLPTAPADGAPEWSAERRGLLAAHVAAAYGATHLMLEGVGELPGTAAELPVKPVAATEWVYDTVHERWRPADEVPPAQARPEWDTAAVDEALAQGTPLPAWLTPQPVAAALARTRPARTRRGLVLFFTGLSGSGKSTVARGVAEQIRQAGRTVTLLDGDVVRRLLSAGLTFSRADRDLNIRRIGYVAAEIARHGGVAVCAPIAPYAATRAEVRRMAEETGDFFLVYVATPLEVCEARDRKGLYAKARAGEIPAFTGISDPYEPPEDADLVLDTSTESEEESVARVVAALRAGGWLPR</sequence>
<dbReference type="InterPro" id="IPR015947">
    <property type="entry name" value="PUA-like_sf"/>
</dbReference>
<dbReference type="RefSeq" id="WP_016188171.1">
    <property type="nucleotide sequence ID" value="NZ_AOSG01000010.1"/>
</dbReference>
<keyword evidence="12" id="KW-1185">Reference proteome</keyword>
<dbReference type="Proteomes" id="UP000014184">
    <property type="component" value="Unassembled WGS sequence"/>
</dbReference>
<dbReference type="FunFam" id="3.40.50.300:FF:000802">
    <property type="entry name" value="Sulfate adenylyltransferase"/>
    <property type="match status" value="1"/>
</dbReference>
<dbReference type="NCBIfam" id="NF003013">
    <property type="entry name" value="PRK03846.1"/>
    <property type="match status" value="1"/>
</dbReference>
<feature type="binding site" evidence="8">
    <location>
        <begin position="325"/>
        <end position="332"/>
    </location>
    <ligand>
        <name>ATP</name>
        <dbReference type="ChEBI" id="CHEBI:30616"/>
    </ligand>
</feature>
<evidence type="ECO:0000313" key="11">
    <source>
        <dbReference type="EMBL" id="EOR72433.1"/>
    </source>
</evidence>
<feature type="domain" description="ATP-sulfurylase PUA-like" evidence="10">
    <location>
        <begin position="18"/>
        <end position="93"/>
    </location>
</feature>
<dbReference type="GO" id="GO:0005524">
    <property type="term" value="F:ATP binding"/>
    <property type="evidence" value="ECO:0007669"/>
    <property type="project" value="UniProtKB-UniRule"/>
</dbReference>
<dbReference type="AlphaFoldDB" id="A0A9P2TCN3"/>
<comment type="pathway">
    <text evidence="3 8">Sulfur metabolism; hydrogen sulfide biosynthesis; sulfite from sulfate: step 2/3.</text>
</comment>
<dbReference type="Gene3D" id="3.40.50.620">
    <property type="entry name" value="HUPs"/>
    <property type="match status" value="1"/>
</dbReference>
<name>A0A9P2TCN3_THEFU</name>
<evidence type="ECO:0000259" key="10">
    <source>
        <dbReference type="Pfam" id="PF14306"/>
    </source>
</evidence>
<dbReference type="GO" id="GO:0010134">
    <property type="term" value="P:sulfate assimilation via adenylyl sulfate reduction"/>
    <property type="evidence" value="ECO:0007669"/>
    <property type="project" value="TreeGrafter"/>
</dbReference>
<dbReference type="PANTHER" id="PTHR42700:SF1">
    <property type="entry name" value="SULFATE ADENYLYLTRANSFERASE"/>
    <property type="match status" value="1"/>
</dbReference>
<keyword evidence="7 8" id="KW-0067">ATP-binding</keyword>
<comment type="caution">
    <text evidence="8">Lacks conserved residue(s) required for the propagation of feature annotation.</text>
</comment>
<evidence type="ECO:0000256" key="3">
    <source>
        <dbReference type="ARBA" id="ARBA00004806"/>
    </source>
</evidence>
<dbReference type="GO" id="GO:0005737">
    <property type="term" value="C:cytoplasm"/>
    <property type="evidence" value="ECO:0007669"/>
    <property type="project" value="TreeGrafter"/>
</dbReference>
<comment type="function">
    <text evidence="2 8">Catalyzes the synthesis of activated sulfate.</text>
</comment>
<dbReference type="EC" id="2.7.1.25" evidence="4 8"/>
<accession>A0A9P2TCN3</accession>
<gene>
    <name evidence="8" type="primary">cysC</name>
    <name evidence="11" type="ORF">TM51_02469</name>
</gene>
<evidence type="ECO:0000259" key="9">
    <source>
        <dbReference type="Pfam" id="PF01583"/>
    </source>
</evidence>
<dbReference type="InterPro" id="IPR050512">
    <property type="entry name" value="Sulf_AdTrans/APS_kinase"/>
</dbReference>
<dbReference type="Pfam" id="PF14306">
    <property type="entry name" value="PUA_2"/>
    <property type="match status" value="1"/>
</dbReference>
<feature type="domain" description="APS kinase" evidence="9">
    <location>
        <begin position="317"/>
        <end position="468"/>
    </location>
</feature>
<keyword evidence="8" id="KW-0597">Phosphoprotein</keyword>
<dbReference type="InterPro" id="IPR025980">
    <property type="entry name" value="ATP-Sase_PUA-like_dom"/>
</dbReference>
<dbReference type="InterPro" id="IPR027417">
    <property type="entry name" value="P-loop_NTPase"/>
</dbReference>
<dbReference type="EMBL" id="AOSG01000010">
    <property type="protein sequence ID" value="EOR72433.1"/>
    <property type="molecule type" value="Genomic_DNA"/>
</dbReference>
<dbReference type="InterPro" id="IPR014729">
    <property type="entry name" value="Rossmann-like_a/b/a_fold"/>
</dbReference>
<keyword evidence="8 11" id="KW-0418">Kinase</keyword>
<proteinExistence type="inferred from homology"/>
<dbReference type="InterPro" id="IPR059117">
    <property type="entry name" value="APS_kinase_dom"/>
</dbReference>
<keyword evidence="6 8" id="KW-0547">Nucleotide-binding</keyword>
<dbReference type="SUPFAM" id="SSF52540">
    <property type="entry name" value="P-loop containing nucleoside triphosphate hydrolases"/>
    <property type="match status" value="1"/>
</dbReference>